<dbReference type="STRING" id="1424334.W822_21685"/>
<gene>
    <name evidence="1" type="ORF">W822_21685</name>
</gene>
<sequence>MQLFASIVKNAGWLVVPAPCARWLGYDAASVMGLSRMRMYL</sequence>
<dbReference type="EMBL" id="AYXT01000014">
    <property type="protein sequence ID" value="ETF00542.1"/>
    <property type="molecule type" value="Genomic_DNA"/>
</dbReference>
<name>V8QLN7_9BURK</name>
<evidence type="ECO:0000313" key="2">
    <source>
        <dbReference type="Proteomes" id="UP000018733"/>
    </source>
</evidence>
<organism evidence="1 2">
    <name type="scientific">Advenella kashmirensis W13003</name>
    <dbReference type="NCBI Taxonomy" id="1424334"/>
    <lineage>
        <taxon>Bacteria</taxon>
        <taxon>Pseudomonadati</taxon>
        <taxon>Pseudomonadota</taxon>
        <taxon>Betaproteobacteria</taxon>
        <taxon>Burkholderiales</taxon>
        <taxon>Alcaligenaceae</taxon>
    </lineage>
</organism>
<proteinExistence type="predicted"/>
<accession>V8QLN7</accession>
<evidence type="ECO:0000313" key="1">
    <source>
        <dbReference type="EMBL" id="ETF00542.1"/>
    </source>
</evidence>
<protein>
    <submittedName>
        <fullName evidence="1">Uncharacterized protein</fullName>
    </submittedName>
</protein>
<comment type="caution">
    <text evidence="1">The sequence shown here is derived from an EMBL/GenBank/DDBJ whole genome shotgun (WGS) entry which is preliminary data.</text>
</comment>
<dbReference type="AlphaFoldDB" id="V8QLN7"/>
<dbReference type="Proteomes" id="UP000018733">
    <property type="component" value="Unassembled WGS sequence"/>
</dbReference>
<reference evidence="1 2" key="1">
    <citation type="journal article" date="2014" name="Genome Announc.">
        <title>Draft Genome Sequence of Advenella kashmirensis Strain W13003, a Polycyclic Aromatic Hydrocarbon-Degrading Bacterium.</title>
        <authorList>
            <person name="Wang X."/>
            <person name="Jin D."/>
            <person name="Zhou L."/>
            <person name="Wu L."/>
            <person name="An W."/>
            <person name="Zhao L."/>
        </authorList>
    </citation>
    <scope>NUCLEOTIDE SEQUENCE [LARGE SCALE GENOMIC DNA]</scope>
    <source>
        <strain evidence="1 2">W13003</strain>
    </source>
</reference>
<dbReference type="PATRIC" id="fig|1424334.3.peg.4347"/>
<keyword evidence="2" id="KW-1185">Reference proteome</keyword>
<dbReference type="HOGENOM" id="CLU_3264549_0_0_4"/>